<protein>
    <recommendedName>
        <fullName evidence="1">DUF4268 domain-containing protein</fullName>
    </recommendedName>
</protein>
<accession>A0A1W2C3B3</accession>
<dbReference type="EMBL" id="FWXS01000008">
    <property type="protein sequence ID" value="SMC79737.1"/>
    <property type="molecule type" value="Genomic_DNA"/>
</dbReference>
<evidence type="ECO:0000259" key="1">
    <source>
        <dbReference type="Pfam" id="PF14088"/>
    </source>
</evidence>
<dbReference type="OrthoDB" id="1467516at2"/>
<dbReference type="RefSeq" id="WP_084017986.1">
    <property type="nucleotide sequence ID" value="NZ_FWXS01000008.1"/>
</dbReference>
<evidence type="ECO:0000313" key="2">
    <source>
        <dbReference type="EMBL" id="SMC79737.1"/>
    </source>
</evidence>
<organism evidence="2 3">
    <name type="scientific">Moheibacter sediminis</name>
    <dbReference type="NCBI Taxonomy" id="1434700"/>
    <lineage>
        <taxon>Bacteria</taxon>
        <taxon>Pseudomonadati</taxon>
        <taxon>Bacteroidota</taxon>
        <taxon>Flavobacteriia</taxon>
        <taxon>Flavobacteriales</taxon>
        <taxon>Weeksellaceae</taxon>
        <taxon>Moheibacter</taxon>
    </lineage>
</organism>
<sequence length="153" mass="18350">MYSKEEAQQIRTKFWISFGQYMKLHLSSEGESINWVNYKTGIKDLFFKTDISNKSAKISIEITHKDLSIQELMYEQFQEFQSMFHSYFDEEWIWSKQYSDEQGKIISSIELTLEGVSIFRESDWVIIINFLKTNLINLDGFWNDVKDSFEMFK</sequence>
<name>A0A1W2C3B3_9FLAO</name>
<dbReference type="STRING" id="1434700.SAMN06296427_108111"/>
<dbReference type="InterPro" id="IPR025364">
    <property type="entry name" value="DUF4268"/>
</dbReference>
<dbReference type="AlphaFoldDB" id="A0A1W2C3B3"/>
<gene>
    <name evidence="2" type="ORF">SAMN06296427_108111</name>
</gene>
<dbReference type="Proteomes" id="UP000192393">
    <property type="component" value="Unassembled WGS sequence"/>
</dbReference>
<feature type="domain" description="DUF4268" evidence="1">
    <location>
        <begin position="10"/>
        <end position="145"/>
    </location>
</feature>
<keyword evidence="3" id="KW-1185">Reference proteome</keyword>
<reference evidence="2 3" key="1">
    <citation type="submission" date="2017-04" db="EMBL/GenBank/DDBJ databases">
        <authorList>
            <person name="Afonso C.L."/>
            <person name="Miller P.J."/>
            <person name="Scott M.A."/>
            <person name="Spackman E."/>
            <person name="Goraichik I."/>
            <person name="Dimitrov K.M."/>
            <person name="Suarez D.L."/>
            <person name="Swayne D.E."/>
        </authorList>
    </citation>
    <scope>NUCLEOTIDE SEQUENCE [LARGE SCALE GENOMIC DNA]</scope>
    <source>
        <strain evidence="2 3">CGMCC 1.12708</strain>
    </source>
</reference>
<proteinExistence type="predicted"/>
<dbReference type="Pfam" id="PF14088">
    <property type="entry name" value="DUF4268"/>
    <property type="match status" value="1"/>
</dbReference>
<evidence type="ECO:0000313" key="3">
    <source>
        <dbReference type="Proteomes" id="UP000192393"/>
    </source>
</evidence>